<feature type="non-terminal residue" evidence="4">
    <location>
        <position position="1"/>
    </location>
</feature>
<organism evidence="4 5">
    <name type="scientific">Rhizopus stolonifer</name>
    <name type="common">Rhizopus nigricans</name>
    <dbReference type="NCBI Taxonomy" id="4846"/>
    <lineage>
        <taxon>Eukaryota</taxon>
        <taxon>Fungi</taxon>
        <taxon>Fungi incertae sedis</taxon>
        <taxon>Mucoromycota</taxon>
        <taxon>Mucoromycotina</taxon>
        <taxon>Mucoromycetes</taxon>
        <taxon>Mucorales</taxon>
        <taxon>Mucorineae</taxon>
        <taxon>Rhizopodaceae</taxon>
        <taxon>Rhizopus</taxon>
    </lineage>
</organism>
<feature type="domain" description="Intermembrane lipid transfer protein VPS13-like C-terminal" evidence="3">
    <location>
        <begin position="1096"/>
        <end position="1155"/>
    </location>
</feature>
<accession>A0A367JYS9</accession>
<dbReference type="EMBL" id="PJQM01002465">
    <property type="protein sequence ID" value="RCH95152.1"/>
    <property type="molecule type" value="Genomic_DNA"/>
</dbReference>
<sequence>RINLGKNLFGLQVNQFDWESILHVPVDKEGEFVYRLLPTVKGVDHRLIVDIHLENHIKYVTFRSGLILENTCSDVIQLAVVNKDRQMQSDIITLSAGEIYHVPIALAYGYWVVIRPSNQYEWSKQMLIWSDVLLPRSFKSVQCSSLDNAMASYNYQINAVFDKTNPLVKRYPMMKIQVCPSVQVENLLPFDFDLTLIEETTGEKVAAFVGKGKTAHLYTIKNDATIMIQLDLKSDRYNGSETTIIRTTPNYSAIGEALVIRDHNNVPTNLRMNITRSTNTTDSLSISIFAPYLILNKSGLPISLRQRQNYRQNNATVENIPAYKEGQVIVPTIFSYPEFNHHNRAQISINESKWSDPISFEAVGNSQDVTLLSKSDTYARHAGIKVEEGVGILRLTKIVTITPRYILKNNTGLKLNLCEFGADETITIDPEQKLALYQTTKSHVRWLCIKLQELQDHWSSPFDIHEIGKIFVKLDKGNGTIPYLIRVSTHIKESSIYITFSQDEDWPYYIVNKSSVDIRFRQENIHPEDYDLKDRQKKAFQEPRLFTLSPGEKHKYSWDIPIAKEKRLELLVGNRHRSINFQAIGAQVPFRYMKQRDGPVGSNTLSIDIIADDSALVLLLTDFDLSRSLYRPKSSGTSTLASTSREGSVRDSFETINIQHIINYVFEFNLAGFGISVINRHAQELAYATMKGLDFKYTDSNMYQSIRLSLQWLQIDNQLYGSTYPILCYPTTLPKVSHELSTHPTLHVALDKVKDDRHGVLYFKLFSVLLQEMSFEIDEDFLYALLDFAQLDMKLKRTEDETNMFIMKIEEPVVEKEEALYYFEEFCIQPMRLNLSFVRTDNVDATNSNASTGSSPMGYVFNVFTMTLGNINDAPVKLNALIVDNLRASSEDLTARIMLHYKDQIVYQIHRVLGSIDILGNPVGLFNTLSSGFGELFYEPYQGFIMSDRPQDLGIGIAKGVGGFMKKSVFGITDSMSRFTGSLGKGISAATMDKKFQDRRRMNMTRNKPTHAIYGVTQGVGYFGTSVASGVAGLVKRPIEGAESGGVVGFVGGVGKGLVGAFTKPVVGFLDMASNITAGIRETTTVFEGGDLKRERLPRFTGRDGIVTSYSQREALGQMWLKELESGKFFHETYIAHSIVDNDETIAILTYTRILI</sequence>
<dbReference type="InterPro" id="IPR056748">
    <property type="entry name" value="VPS13-like_C"/>
</dbReference>
<feature type="non-terminal residue" evidence="4">
    <location>
        <position position="1156"/>
    </location>
</feature>
<evidence type="ECO:0000259" key="2">
    <source>
        <dbReference type="Pfam" id="PF25036"/>
    </source>
</evidence>
<evidence type="ECO:0000313" key="5">
    <source>
        <dbReference type="Proteomes" id="UP000253551"/>
    </source>
</evidence>
<dbReference type="GO" id="GO:0007005">
    <property type="term" value="P:mitochondrion organization"/>
    <property type="evidence" value="ECO:0007669"/>
    <property type="project" value="TreeGrafter"/>
</dbReference>
<evidence type="ECO:0000256" key="1">
    <source>
        <dbReference type="ARBA" id="ARBA00006545"/>
    </source>
</evidence>
<evidence type="ECO:0000313" key="4">
    <source>
        <dbReference type="EMBL" id="RCH95152.1"/>
    </source>
</evidence>
<comment type="caution">
    <text evidence="4">The sequence shown here is derived from an EMBL/GenBank/DDBJ whole genome shotgun (WGS) entry which is preliminary data.</text>
</comment>
<reference evidence="4 5" key="1">
    <citation type="journal article" date="2018" name="G3 (Bethesda)">
        <title>Phylogenetic and Phylogenomic Definition of Rhizopus Species.</title>
        <authorList>
            <person name="Gryganskyi A.P."/>
            <person name="Golan J."/>
            <person name="Dolatabadi S."/>
            <person name="Mondo S."/>
            <person name="Robb S."/>
            <person name="Idnurm A."/>
            <person name="Muszewska A."/>
            <person name="Steczkiewicz K."/>
            <person name="Masonjones S."/>
            <person name="Liao H.L."/>
            <person name="Gajdeczka M.T."/>
            <person name="Anike F."/>
            <person name="Vuek A."/>
            <person name="Anishchenko I.M."/>
            <person name="Voigt K."/>
            <person name="de Hoog G.S."/>
            <person name="Smith M.E."/>
            <person name="Heitman J."/>
            <person name="Vilgalys R."/>
            <person name="Stajich J.E."/>
        </authorList>
    </citation>
    <scope>NUCLEOTIDE SEQUENCE [LARGE SCALE GENOMIC DNA]</scope>
    <source>
        <strain evidence="4 5">LSU 92-RS-03</strain>
    </source>
</reference>
<protein>
    <recommendedName>
        <fullName evidence="6">Vacuolar protein sorting-associated protein 13 DH-like domain-containing protein</fullName>
    </recommendedName>
</protein>
<dbReference type="InterPro" id="IPR026847">
    <property type="entry name" value="VPS13"/>
</dbReference>
<dbReference type="GO" id="GO:0045324">
    <property type="term" value="P:late endosome to vacuole transport"/>
    <property type="evidence" value="ECO:0007669"/>
    <property type="project" value="TreeGrafter"/>
</dbReference>
<dbReference type="Pfam" id="PF25037">
    <property type="entry name" value="VPS13_C"/>
    <property type="match status" value="1"/>
</dbReference>
<evidence type="ECO:0008006" key="6">
    <source>
        <dbReference type="Google" id="ProtNLM"/>
    </source>
</evidence>
<name>A0A367JYS9_RHIST</name>
<dbReference type="AlphaFoldDB" id="A0A367JYS9"/>
<comment type="similarity">
    <text evidence="1">Belongs to the VPS13 family.</text>
</comment>
<dbReference type="STRING" id="4846.A0A367JYS9"/>
<proteinExistence type="inferred from homology"/>
<keyword evidence="5" id="KW-1185">Reference proteome</keyword>
<dbReference type="InterPro" id="IPR009543">
    <property type="entry name" value="VPS13_VAB"/>
</dbReference>
<dbReference type="GO" id="GO:0006623">
    <property type="term" value="P:protein targeting to vacuole"/>
    <property type="evidence" value="ECO:0007669"/>
    <property type="project" value="TreeGrafter"/>
</dbReference>
<feature type="domain" description="Vacuolar protein sorting-associated protein 13 VPS13 adaptor binding" evidence="2">
    <location>
        <begin position="8"/>
        <end position="564"/>
    </location>
</feature>
<dbReference type="Proteomes" id="UP000253551">
    <property type="component" value="Unassembled WGS sequence"/>
</dbReference>
<gene>
    <name evidence="4" type="ORF">CU098_002571</name>
</gene>
<dbReference type="PANTHER" id="PTHR16166">
    <property type="entry name" value="VACUOLAR PROTEIN SORTING-ASSOCIATED PROTEIN VPS13"/>
    <property type="match status" value="1"/>
</dbReference>
<dbReference type="GO" id="GO:0045053">
    <property type="term" value="P:protein retention in Golgi apparatus"/>
    <property type="evidence" value="ECO:0007669"/>
    <property type="project" value="TreeGrafter"/>
</dbReference>
<dbReference type="Pfam" id="PF25036">
    <property type="entry name" value="VPS13_VAB"/>
    <property type="match status" value="1"/>
</dbReference>
<dbReference type="PANTHER" id="PTHR16166:SF93">
    <property type="entry name" value="INTERMEMBRANE LIPID TRANSFER PROTEIN VPS13"/>
    <property type="match status" value="1"/>
</dbReference>
<evidence type="ECO:0000259" key="3">
    <source>
        <dbReference type="Pfam" id="PF25037"/>
    </source>
</evidence>
<dbReference type="OrthoDB" id="428159at2759"/>